<dbReference type="InterPro" id="IPR023214">
    <property type="entry name" value="HAD_sf"/>
</dbReference>
<protein>
    <submittedName>
        <fullName evidence="3">Uncharacterized protein</fullName>
    </submittedName>
</protein>
<proteinExistence type="predicted"/>
<dbReference type="Proteomes" id="UP000186817">
    <property type="component" value="Unassembled WGS sequence"/>
</dbReference>
<feature type="signal peptide" evidence="2">
    <location>
        <begin position="1"/>
        <end position="24"/>
    </location>
</feature>
<dbReference type="Gene3D" id="1.10.150.240">
    <property type="entry name" value="Putative phosphatase, domain 2"/>
    <property type="match status" value="1"/>
</dbReference>
<dbReference type="InterPro" id="IPR023198">
    <property type="entry name" value="PGP-like_dom2"/>
</dbReference>
<dbReference type="InterPro" id="IPR041492">
    <property type="entry name" value="HAD_2"/>
</dbReference>
<feature type="chain" id="PRO_5012660843" evidence="2">
    <location>
        <begin position="25"/>
        <end position="216"/>
    </location>
</feature>
<dbReference type="Pfam" id="PF13419">
    <property type="entry name" value="HAD_2"/>
    <property type="match status" value="1"/>
</dbReference>
<dbReference type="AlphaFoldDB" id="A0A1Q9EDK6"/>
<organism evidence="3 4">
    <name type="scientific">Symbiodinium microadriaticum</name>
    <name type="common">Dinoflagellate</name>
    <name type="synonym">Zooxanthella microadriatica</name>
    <dbReference type="NCBI Taxonomy" id="2951"/>
    <lineage>
        <taxon>Eukaryota</taxon>
        <taxon>Sar</taxon>
        <taxon>Alveolata</taxon>
        <taxon>Dinophyceae</taxon>
        <taxon>Suessiales</taxon>
        <taxon>Symbiodiniaceae</taxon>
        <taxon>Symbiodinium</taxon>
    </lineage>
</organism>
<dbReference type="Gene3D" id="3.40.50.1000">
    <property type="entry name" value="HAD superfamily/HAD-like"/>
    <property type="match status" value="1"/>
</dbReference>
<gene>
    <name evidence="3" type="ORF">AK812_SmicGene11309</name>
</gene>
<dbReference type="EMBL" id="LSRX01000183">
    <property type="protein sequence ID" value="OLQ05481.1"/>
    <property type="molecule type" value="Genomic_DNA"/>
</dbReference>
<feature type="region of interest" description="Disordered" evidence="1">
    <location>
        <begin position="178"/>
        <end position="202"/>
    </location>
</feature>
<reference evidence="3 4" key="1">
    <citation type="submission" date="2016-02" db="EMBL/GenBank/DDBJ databases">
        <title>Genome analysis of coral dinoflagellate symbionts highlights evolutionary adaptations to a symbiotic lifestyle.</title>
        <authorList>
            <person name="Aranda M."/>
            <person name="Li Y."/>
            <person name="Liew Y.J."/>
            <person name="Baumgarten S."/>
            <person name="Simakov O."/>
            <person name="Wilson M."/>
            <person name="Piel J."/>
            <person name="Ashoor H."/>
            <person name="Bougouffa S."/>
            <person name="Bajic V.B."/>
            <person name="Ryu T."/>
            <person name="Ravasi T."/>
            <person name="Bayer T."/>
            <person name="Micklem G."/>
            <person name="Kim H."/>
            <person name="Bhak J."/>
            <person name="Lajeunesse T.C."/>
            <person name="Voolstra C.R."/>
        </authorList>
    </citation>
    <scope>NUCLEOTIDE SEQUENCE [LARGE SCALE GENOMIC DNA]</scope>
    <source>
        <strain evidence="3 4">CCMP2467</strain>
    </source>
</reference>
<accession>A0A1Q9EDK6</accession>
<evidence type="ECO:0000313" key="4">
    <source>
        <dbReference type="Proteomes" id="UP000186817"/>
    </source>
</evidence>
<dbReference type="SUPFAM" id="SSF56784">
    <property type="entry name" value="HAD-like"/>
    <property type="match status" value="1"/>
</dbReference>
<name>A0A1Q9EDK6_SYMMI</name>
<evidence type="ECO:0000256" key="1">
    <source>
        <dbReference type="SAM" id="MobiDB-lite"/>
    </source>
</evidence>
<dbReference type="InterPro" id="IPR036412">
    <property type="entry name" value="HAD-like_sf"/>
</dbReference>
<sequence>MVRLARSARGSALAFLAVAVTALCQLGMDGAETFAVQAGKVLSPGGLALQGVLLDVDGTLVESTDLAFSATNEVLEKFGYTKITVEDYHRGTKYTTPVRLAWHAGLAETPESDLAAANALGTEMGKLFDSTYVALVTPTTVPLFAGFSDLLAALAERGSSLCGTARTLFRSQSLRPTDCSSAVQSSGSSKRPSTSMSAMGPTMGELPVLPAWLPLE</sequence>
<keyword evidence="2" id="KW-0732">Signal</keyword>
<feature type="compositionally biased region" description="Polar residues" evidence="1">
    <location>
        <begin position="178"/>
        <end position="197"/>
    </location>
</feature>
<dbReference type="OrthoDB" id="269227at2759"/>
<evidence type="ECO:0000256" key="2">
    <source>
        <dbReference type="SAM" id="SignalP"/>
    </source>
</evidence>
<keyword evidence="4" id="KW-1185">Reference proteome</keyword>
<comment type="caution">
    <text evidence="3">The sequence shown here is derived from an EMBL/GenBank/DDBJ whole genome shotgun (WGS) entry which is preliminary data.</text>
</comment>
<evidence type="ECO:0000313" key="3">
    <source>
        <dbReference type="EMBL" id="OLQ05481.1"/>
    </source>
</evidence>